<dbReference type="CDD" id="cd06222">
    <property type="entry name" value="RNase_H_like"/>
    <property type="match status" value="1"/>
</dbReference>
<gene>
    <name evidence="2" type="ORF">Golax_021302</name>
</gene>
<evidence type="ECO:0000313" key="2">
    <source>
        <dbReference type="EMBL" id="MBA0724625.1"/>
    </source>
</evidence>
<evidence type="ECO:0000259" key="1">
    <source>
        <dbReference type="Pfam" id="PF13456"/>
    </source>
</evidence>
<dbReference type="PANTHER" id="PTHR47723:SF19">
    <property type="entry name" value="POLYNUCLEOTIDYL TRANSFERASE, RIBONUCLEASE H-LIKE SUPERFAMILY PROTEIN"/>
    <property type="match status" value="1"/>
</dbReference>
<feature type="domain" description="RNase H type-1" evidence="1">
    <location>
        <begin position="4"/>
        <end position="60"/>
    </location>
</feature>
<dbReference type="GO" id="GO:0003676">
    <property type="term" value="F:nucleic acid binding"/>
    <property type="evidence" value="ECO:0007669"/>
    <property type="project" value="InterPro"/>
</dbReference>
<reference evidence="2 3" key="1">
    <citation type="journal article" date="2019" name="Genome Biol. Evol.">
        <title>Insights into the evolution of the New World diploid cottons (Gossypium, subgenus Houzingenia) based on genome sequencing.</title>
        <authorList>
            <person name="Grover C.E."/>
            <person name="Arick M.A. 2nd"/>
            <person name="Thrash A."/>
            <person name="Conover J.L."/>
            <person name="Sanders W.S."/>
            <person name="Peterson D.G."/>
            <person name="Frelichowski J.E."/>
            <person name="Scheffler J.A."/>
            <person name="Scheffler B.E."/>
            <person name="Wendel J.F."/>
        </authorList>
    </citation>
    <scope>NUCLEOTIDE SEQUENCE [LARGE SCALE GENOMIC DNA]</scope>
    <source>
        <strain evidence="2">4</strain>
        <tissue evidence="2">Leaf</tissue>
    </source>
</reference>
<dbReference type="PANTHER" id="PTHR47723">
    <property type="entry name" value="OS05G0353850 PROTEIN"/>
    <property type="match status" value="1"/>
</dbReference>
<protein>
    <recommendedName>
        <fullName evidence="1">RNase H type-1 domain-containing protein</fullName>
    </recommendedName>
</protein>
<dbReference type="AlphaFoldDB" id="A0A7J9AKN9"/>
<accession>A0A7J9AKN9</accession>
<comment type="caution">
    <text evidence="2">The sequence shown here is derived from an EMBL/GenBank/DDBJ whole genome shotgun (WGS) entry which is preliminary data.</text>
</comment>
<dbReference type="InterPro" id="IPR044730">
    <property type="entry name" value="RNase_H-like_dom_plant"/>
</dbReference>
<evidence type="ECO:0000313" key="3">
    <source>
        <dbReference type="Proteomes" id="UP000593574"/>
    </source>
</evidence>
<dbReference type="EMBL" id="JABEZV010000011">
    <property type="protein sequence ID" value="MBA0724625.1"/>
    <property type="molecule type" value="Genomic_DNA"/>
</dbReference>
<feature type="non-terminal residue" evidence="2">
    <location>
        <position position="1"/>
    </location>
</feature>
<dbReference type="Pfam" id="PF13456">
    <property type="entry name" value="RVT_3"/>
    <property type="match status" value="1"/>
</dbReference>
<sequence>DVATGGVIRDNQGRWIFGFNRRLCQCSVFNAKLWGILNGPLLLQNRHCDKVLIRTDNMEVL</sequence>
<name>A0A7J9AKN9_9ROSI</name>
<keyword evidence="3" id="KW-1185">Reference proteome</keyword>
<dbReference type="InterPro" id="IPR053151">
    <property type="entry name" value="RNase_H-like"/>
</dbReference>
<dbReference type="InterPro" id="IPR002156">
    <property type="entry name" value="RNaseH_domain"/>
</dbReference>
<proteinExistence type="predicted"/>
<dbReference type="Proteomes" id="UP000593574">
    <property type="component" value="Unassembled WGS sequence"/>
</dbReference>
<organism evidence="2 3">
    <name type="scientific">Gossypium laxum</name>
    <dbReference type="NCBI Taxonomy" id="34288"/>
    <lineage>
        <taxon>Eukaryota</taxon>
        <taxon>Viridiplantae</taxon>
        <taxon>Streptophyta</taxon>
        <taxon>Embryophyta</taxon>
        <taxon>Tracheophyta</taxon>
        <taxon>Spermatophyta</taxon>
        <taxon>Magnoliopsida</taxon>
        <taxon>eudicotyledons</taxon>
        <taxon>Gunneridae</taxon>
        <taxon>Pentapetalae</taxon>
        <taxon>rosids</taxon>
        <taxon>malvids</taxon>
        <taxon>Malvales</taxon>
        <taxon>Malvaceae</taxon>
        <taxon>Malvoideae</taxon>
        <taxon>Gossypium</taxon>
    </lineage>
</organism>
<dbReference type="GO" id="GO:0004523">
    <property type="term" value="F:RNA-DNA hybrid ribonuclease activity"/>
    <property type="evidence" value="ECO:0007669"/>
    <property type="project" value="InterPro"/>
</dbReference>